<accession>A0A3M7ME84</accession>
<reference evidence="2 3" key="1">
    <citation type="journal article" date="2014" name="PLoS ONE">
        <title>De novo Genome Assembly of the Fungal Plant Pathogen Pyrenophora semeniperda.</title>
        <authorList>
            <person name="Soliai M.M."/>
            <person name="Meyer S.E."/>
            <person name="Udall J.A."/>
            <person name="Elzinga D.E."/>
            <person name="Hermansen R.A."/>
            <person name="Bodily P.M."/>
            <person name="Hart A.A."/>
            <person name="Coleman C.E."/>
        </authorList>
    </citation>
    <scope>NUCLEOTIDE SEQUENCE [LARGE SCALE GENOMIC DNA]</scope>
    <source>
        <strain evidence="2 3">CCB06</strain>
        <tissue evidence="2">Mycelium</tissue>
    </source>
</reference>
<dbReference type="PANTHER" id="PTHR43698:SF1">
    <property type="entry name" value="BLL4564 PROTEIN"/>
    <property type="match status" value="1"/>
</dbReference>
<dbReference type="InterPro" id="IPR011051">
    <property type="entry name" value="RmlC_Cupin_sf"/>
</dbReference>
<evidence type="ECO:0000313" key="3">
    <source>
        <dbReference type="Proteomes" id="UP000265663"/>
    </source>
</evidence>
<dbReference type="EMBL" id="KE747834">
    <property type="protein sequence ID" value="RMZ72787.1"/>
    <property type="molecule type" value="Genomic_DNA"/>
</dbReference>
<dbReference type="PANTHER" id="PTHR43698">
    <property type="entry name" value="RIBD C-TERMINAL DOMAIN CONTAINING PROTEIN"/>
    <property type="match status" value="1"/>
</dbReference>
<dbReference type="SUPFAM" id="SSF51182">
    <property type="entry name" value="RmlC-like cupins"/>
    <property type="match status" value="1"/>
</dbReference>
<evidence type="ECO:0000313" key="2">
    <source>
        <dbReference type="EMBL" id="RMZ72787.1"/>
    </source>
</evidence>
<keyword evidence="3" id="KW-1185">Reference proteome</keyword>
<name>A0A3M7ME84_9PLEO</name>
<proteinExistence type="predicted"/>
<organism evidence="2 3">
    <name type="scientific">Pyrenophora seminiperda CCB06</name>
    <dbReference type="NCBI Taxonomy" id="1302712"/>
    <lineage>
        <taxon>Eukaryota</taxon>
        <taxon>Fungi</taxon>
        <taxon>Dikarya</taxon>
        <taxon>Ascomycota</taxon>
        <taxon>Pezizomycotina</taxon>
        <taxon>Dothideomycetes</taxon>
        <taxon>Pleosporomycetidae</taxon>
        <taxon>Pleosporales</taxon>
        <taxon>Pleosporineae</taxon>
        <taxon>Pleosporaceae</taxon>
        <taxon>Pyrenophora</taxon>
    </lineage>
</organism>
<dbReference type="Pfam" id="PF07883">
    <property type="entry name" value="Cupin_2"/>
    <property type="match status" value="1"/>
</dbReference>
<dbReference type="InterPro" id="IPR047263">
    <property type="entry name" value="HNL-like_cupin"/>
</dbReference>
<dbReference type="OrthoDB" id="2096797at2759"/>
<dbReference type="Gene3D" id="2.60.120.10">
    <property type="entry name" value="Jelly Rolls"/>
    <property type="match status" value="1"/>
</dbReference>
<dbReference type="AlphaFoldDB" id="A0A3M7ME84"/>
<sequence length="134" mass="14420">MQLIRSAHKDGTPSIKGGETFTGTAYIDPVFFSAENGGCVCANVTFMPGARTYWHTHEKGQILTVTAGVGLICSEGQEPVRIRVGDILHIPGGEKHWHGASADTIMTHTAVALGGCDWHEDVSQEEFERANKVA</sequence>
<dbReference type="Proteomes" id="UP000265663">
    <property type="component" value="Unassembled WGS sequence"/>
</dbReference>
<protein>
    <submittedName>
        <fullName evidence="2">Cupin domain-containing</fullName>
    </submittedName>
</protein>
<evidence type="ECO:0000259" key="1">
    <source>
        <dbReference type="Pfam" id="PF07883"/>
    </source>
</evidence>
<feature type="domain" description="Cupin type-2" evidence="1">
    <location>
        <begin position="44"/>
        <end position="104"/>
    </location>
</feature>
<dbReference type="InterPro" id="IPR013096">
    <property type="entry name" value="Cupin_2"/>
</dbReference>
<dbReference type="CDD" id="cd02233">
    <property type="entry name" value="cupin_HNL-like"/>
    <property type="match status" value="1"/>
</dbReference>
<gene>
    <name evidence="2" type="ORF">GMOD_00009831</name>
</gene>
<dbReference type="InterPro" id="IPR014710">
    <property type="entry name" value="RmlC-like_jellyroll"/>
</dbReference>